<dbReference type="SMART" id="SM00028">
    <property type="entry name" value="TPR"/>
    <property type="match status" value="8"/>
</dbReference>
<dbReference type="KEGG" id="alus:STSP2_02083"/>
<evidence type="ECO:0000313" key="2">
    <source>
        <dbReference type="EMBL" id="AQT68906.1"/>
    </source>
</evidence>
<evidence type="ECO:0000313" key="3">
    <source>
        <dbReference type="Proteomes" id="UP000189674"/>
    </source>
</evidence>
<dbReference type="InterPro" id="IPR011990">
    <property type="entry name" value="TPR-like_helical_dom_sf"/>
</dbReference>
<reference evidence="3" key="1">
    <citation type="submission" date="2017-02" db="EMBL/GenBank/DDBJ databases">
        <title>Comparative genomics and description of representatives of a novel lineage of planctomycetes thriving in anoxic sediments.</title>
        <authorList>
            <person name="Spring S."/>
            <person name="Bunk B."/>
            <person name="Sproer C."/>
        </authorList>
    </citation>
    <scope>NUCLEOTIDE SEQUENCE [LARGE SCALE GENOMIC DNA]</scope>
    <source>
        <strain evidence="3">ST-NAGAB-D1</strain>
    </source>
</reference>
<dbReference type="STRING" id="1936003.STSP2_02083"/>
<keyword evidence="1" id="KW-0802">TPR repeat</keyword>
<name>A0A1U9NN21_9BACT</name>
<evidence type="ECO:0000256" key="1">
    <source>
        <dbReference type="PROSITE-ProRule" id="PRU00339"/>
    </source>
</evidence>
<dbReference type="PANTHER" id="PTHR12558">
    <property type="entry name" value="CELL DIVISION CYCLE 16,23,27"/>
    <property type="match status" value="1"/>
</dbReference>
<protein>
    <submittedName>
        <fullName evidence="2">Tetratricopeptide repeat protein</fullName>
    </submittedName>
</protein>
<keyword evidence="3" id="KW-1185">Reference proteome</keyword>
<dbReference type="Proteomes" id="UP000189674">
    <property type="component" value="Chromosome"/>
</dbReference>
<dbReference type="PANTHER" id="PTHR12558:SF13">
    <property type="entry name" value="CELL DIVISION CYCLE PROTEIN 27 HOMOLOG"/>
    <property type="match status" value="1"/>
</dbReference>
<dbReference type="InterPro" id="IPR019734">
    <property type="entry name" value="TPR_rpt"/>
</dbReference>
<feature type="repeat" description="TPR" evidence="1">
    <location>
        <begin position="155"/>
        <end position="188"/>
    </location>
</feature>
<sequence>MIGLNGCSVTESFQCSRSVPQIMGWKMCGEKIEKDRSFAFTKESCMPMTQRICLVLCCLGLLTAGLGCATHEEQRQAMHDRWEKTSAKAKIPLGREFLNNGRNKDARKVLQKCLDADSEMPEAHILMGRLEVKEGRIAKAQGHFETALQSDDTSDEAYYWLGVITERQEEYQNAADLYAKAYEIQPDEIKYIRSCAGMYVALGEDDRAMELLTSANSRLASSFELKVVTADLAQRMGDTIRAIDLYREALMIEPRDTDVIAALGYCYIEEKEWQSASQIFEQLLDDSNGASRQAYLNLLAMCSVNSGNYGKAVKYYDELSVERRDDPVVWLKMGQAALGAKAANRAIECADRALRMKPGYAEAYALKGCALYVKKRYEESIRVFKNIRRDKSLGALAWMMTGRCYEKLSIFEKAEKAYDMARELNPDSKLLSSIGDSGDSLPWQ</sequence>
<organism evidence="2 3">
    <name type="scientific">Anaerohalosphaera lusitana</name>
    <dbReference type="NCBI Taxonomy" id="1936003"/>
    <lineage>
        <taxon>Bacteria</taxon>
        <taxon>Pseudomonadati</taxon>
        <taxon>Planctomycetota</taxon>
        <taxon>Phycisphaerae</taxon>
        <taxon>Sedimentisphaerales</taxon>
        <taxon>Anaerohalosphaeraceae</taxon>
        <taxon>Anaerohalosphaera</taxon>
    </lineage>
</organism>
<feature type="repeat" description="TPR" evidence="1">
    <location>
        <begin position="395"/>
        <end position="428"/>
    </location>
</feature>
<dbReference type="Pfam" id="PF13429">
    <property type="entry name" value="TPR_15"/>
    <property type="match status" value="1"/>
</dbReference>
<dbReference type="AlphaFoldDB" id="A0A1U9NN21"/>
<dbReference type="OrthoDB" id="9790037at2"/>
<dbReference type="Pfam" id="PF13432">
    <property type="entry name" value="TPR_16"/>
    <property type="match status" value="1"/>
</dbReference>
<dbReference type="PROSITE" id="PS50005">
    <property type="entry name" value="TPR"/>
    <property type="match status" value="2"/>
</dbReference>
<dbReference type="SUPFAM" id="SSF48452">
    <property type="entry name" value="TPR-like"/>
    <property type="match status" value="2"/>
</dbReference>
<dbReference type="Gene3D" id="1.25.40.10">
    <property type="entry name" value="Tetratricopeptide repeat domain"/>
    <property type="match status" value="2"/>
</dbReference>
<gene>
    <name evidence="2" type="ORF">STSP2_02083</name>
</gene>
<dbReference type="EMBL" id="CP019791">
    <property type="protein sequence ID" value="AQT68906.1"/>
    <property type="molecule type" value="Genomic_DNA"/>
</dbReference>
<accession>A0A1U9NN21</accession>
<proteinExistence type="predicted"/>